<protein>
    <recommendedName>
        <fullName evidence="2">histidine kinase</fullName>
        <ecNumber evidence="2">2.7.13.3</ecNumber>
    </recommendedName>
</protein>
<dbReference type="InterPro" id="IPR036890">
    <property type="entry name" value="HATPase_C_sf"/>
</dbReference>
<accession>A0ABQ6JID6</accession>
<evidence type="ECO:0000256" key="5">
    <source>
        <dbReference type="ARBA" id="ARBA00023012"/>
    </source>
</evidence>
<dbReference type="Gene3D" id="3.30.565.10">
    <property type="entry name" value="Histidine kinase-like ATPase, C-terminal domain"/>
    <property type="match status" value="1"/>
</dbReference>
<dbReference type="CDD" id="cd16917">
    <property type="entry name" value="HATPase_UhpB-NarQ-NarX-like"/>
    <property type="match status" value="1"/>
</dbReference>
<keyword evidence="5" id="KW-0902">Two-component regulatory system</keyword>
<evidence type="ECO:0000256" key="2">
    <source>
        <dbReference type="ARBA" id="ARBA00012438"/>
    </source>
</evidence>
<sequence length="111" mass="11614">MRVLVPLRQGTSMAAYRVVQESLANAARHAPRSVVRLMVQSVDDGLEVLVQNSIGEGAAADGPAGHGLVGMRERVTAEGGRLEVGPLDDATFRVRALMPVATAQAVQAVQA</sequence>
<dbReference type="PANTHER" id="PTHR24421:SF10">
    <property type="entry name" value="NITRATE_NITRITE SENSOR PROTEIN NARQ"/>
    <property type="match status" value="1"/>
</dbReference>
<reference evidence="7" key="1">
    <citation type="journal article" date="2019" name="Int. J. Syst. Evol. Microbiol.">
        <title>The Global Catalogue of Microorganisms (GCM) 10K type strain sequencing project: providing services to taxonomists for standard genome sequencing and annotation.</title>
        <authorList>
            <consortium name="The Broad Institute Genomics Platform"/>
            <consortium name="The Broad Institute Genome Sequencing Center for Infectious Disease"/>
            <person name="Wu L."/>
            <person name="Ma J."/>
        </authorList>
    </citation>
    <scope>NUCLEOTIDE SEQUENCE [LARGE SCALE GENOMIC DNA]</scope>
    <source>
        <strain evidence="7">NBRC 108730</strain>
    </source>
</reference>
<evidence type="ECO:0000256" key="3">
    <source>
        <dbReference type="ARBA" id="ARBA00022679"/>
    </source>
</evidence>
<dbReference type="EMBL" id="BSUZ01000001">
    <property type="protein sequence ID" value="GMA86541.1"/>
    <property type="molecule type" value="Genomic_DNA"/>
</dbReference>
<evidence type="ECO:0000256" key="4">
    <source>
        <dbReference type="ARBA" id="ARBA00022777"/>
    </source>
</evidence>
<evidence type="ECO:0000313" key="7">
    <source>
        <dbReference type="Proteomes" id="UP001157017"/>
    </source>
</evidence>
<dbReference type="PANTHER" id="PTHR24421">
    <property type="entry name" value="NITRATE/NITRITE SENSOR PROTEIN NARX-RELATED"/>
    <property type="match status" value="1"/>
</dbReference>
<gene>
    <name evidence="6" type="ORF">GCM10025868_17910</name>
</gene>
<keyword evidence="4" id="KW-0418">Kinase</keyword>
<comment type="catalytic activity">
    <reaction evidence="1">
        <text>ATP + protein L-histidine = ADP + protein N-phospho-L-histidine.</text>
        <dbReference type="EC" id="2.7.13.3"/>
    </reaction>
</comment>
<dbReference type="InterPro" id="IPR050482">
    <property type="entry name" value="Sensor_HK_TwoCompSys"/>
</dbReference>
<dbReference type="EC" id="2.7.13.3" evidence="2"/>
<organism evidence="6 7">
    <name type="scientific">Angustibacter aerolatus</name>
    <dbReference type="NCBI Taxonomy" id="1162965"/>
    <lineage>
        <taxon>Bacteria</taxon>
        <taxon>Bacillati</taxon>
        <taxon>Actinomycetota</taxon>
        <taxon>Actinomycetes</taxon>
        <taxon>Kineosporiales</taxon>
        <taxon>Kineosporiaceae</taxon>
    </lineage>
</organism>
<comment type="caution">
    <text evidence="6">The sequence shown here is derived from an EMBL/GenBank/DDBJ whole genome shotgun (WGS) entry which is preliminary data.</text>
</comment>
<proteinExistence type="predicted"/>
<keyword evidence="3" id="KW-0808">Transferase</keyword>
<name>A0ABQ6JID6_9ACTN</name>
<keyword evidence="7" id="KW-1185">Reference proteome</keyword>
<dbReference type="SUPFAM" id="SSF55874">
    <property type="entry name" value="ATPase domain of HSP90 chaperone/DNA topoisomerase II/histidine kinase"/>
    <property type="match status" value="1"/>
</dbReference>
<dbReference type="Proteomes" id="UP001157017">
    <property type="component" value="Unassembled WGS sequence"/>
</dbReference>
<evidence type="ECO:0000256" key="1">
    <source>
        <dbReference type="ARBA" id="ARBA00000085"/>
    </source>
</evidence>
<evidence type="ECO:0000313" key="6">
    <source>
        <dbReference type="EMBL" id="GMA86541.1"/>
    </source>
</evidence>